<dbReference type="GO" id="GO:0055052">
    <property type="term" value="C:ATP-binding cassette (ABC) transporter complex, substrate-binding subunit-containing"/>
    <property type="evidence" value="ECO:0007669"/>
    <property type="project" value="TreeGrafter"/>
</dbReference>
<evidence type="ECO:0000313" key="6">
    <source>
        <dbReference type="Proteomes" id="UP000018141"/>
    </source>
</evidence>
<dbReference type="GO" id="GO:0008643">
    <property type="term" value="P:carbohydrate transport"/>
    <property type="evidence" value="ECO:0007669"/>
    <property type="project" value="InterPro"/>
</dbReference>
<dbReference type="InterPro" id="IPR012340">
    <property type="entry name" value="NA-bd_OB-fold"/>
</dbReference>
<dbReference type="GO" id="GO:0005524">
    <property type="term" value="F:ATP binding"/>
    <property type="evidence" value="ECO:0007669"/>
    <property type="project" value="UniProtKB-KW"/>
</dbReference>
<proteinExistence type="predicted"/>
<dbReference type="InterPro" id="IPR047641">
    <property type="entry name" value="ABC_transpr_MalK/UgpC-like"/>
</dbReference>
<accession>R7AC33</accession>
<comment type="caution">
    <text evidence="5">The sequence shown here is derived from an EMBL/GenBank/DDBJ whole genome shotgun (WGS) entry which is preliminary data.</text>
</comment>
<dbReference type="EMBL" id="CBHH010000022">
    <property type="protein sequence ID" value="CDD55900.1"/>
    <property type="molecule type" value="Genomic_DNA"/>
</dbReference>
<evidence type="ECO:0000256" key="2">
    <source>
        <dbReference type="ARBA" id="ARBA00022741"/>
    </source>
</evidence>
<keyword evidence="1" id="KW-0813">Transport</keyword>
<dbReference type="Gene3D" id="2.40.50.100">
    <property type="match status" value="1"/>
</dbReference>
<dbReference type="NCBIfam" id="NF008653">
    <property type="entry name" value="PRK11650.1"/>
    <property type="match status" value="1"/>
</dbReference>
<dbReference type="Pfam" id="PF03459">
    <property type="entry name" value="TOBE"/>
    <property type="match status" value="1"/>
</dbReference>
<keyword evidence="3" id="KW-0067">ATP-binding</keyword>
<dbReference type="InterPro" id="IPR015855">
    <property type="entry name" value="ABC_transpr_MalK-like"/>
</dbReference>
<dbReference type="InterPro" id="IPR008995">
    <property type="entry name" value="Mo/tungstate-bd_C_term_dom"/>
</dbReference>
<reference evidence="5" key="1">
    <citation type="submission" date="2012-11" db="EMBL/GenBank/DDBJ databases">
        <title>Dependencies among metagenomic species, viruses, plasmids and units of genetic variation.</title>
        <authorList>
            <person name="Nielsen H.B."/>
            <person name="Almeida M."/>
            <person name="Juncker A.S."/>
            <person name="Rasmussen S."/>
            <person name="Li J."/>
            <person name="Sunagawa S."/>
            <person name="Plichta D."/>
            <person name="Gautier L."/>
            <person name="Le Chatelier E."/>
            <person name="Peletier E."/>
            <person name="Bonde I."/>
            <person name="Nielsen T."/>
            <person name="Manichanh C."/>
            <person name="Arumugam M."/>
            <person name="Batto J."/>
            <person name="Santos M.B.Q.D."/>
            <person name="Blom N."/>
            <person name="Borruel N."/>
            <person name="Burgdorf K.S."/>
            <person name="Boumezbeur F."/>
            <person name="Casellas F."/>
            <person name="Dore J."/>
            <person name="Guarner F."/>
            <person name="Hansen T."/>
            <person name="Hildebrand F."/>
            <person name="Kaas R.S."/>
            <person name="Kennedy S."/>
            <person name="Kristiansen K."/>
            <person name="Kultima J.R."/>
            <person name="Leonard P."/>
            <person name="Levenez F."/>
            <person name="Lund O."/>
            <person name="Moumen B."/>
            <person name="Le Paslier D."/>
            <person name="Pons N."/>
            <person name="Pedersen O."/>
            <person name="Prifti E."/>
            <person name="Qin J."/>
            <person name="Raes J."/>
            <person name="Tap J."/>
            <person name="Tims S."/>
            <person name="Ussery D.W."/>
            <person name="Yamada T."/>
            <person name="MetaHit consortium"/>
            <person name="Renault P."/>
            <person name="Sicheritz-Ponten T."/>
            <person name="Bork P."/>
            <person name="Wang J."/>
            <person name="Brunak S."/>
            <person name="Ehrlich S.D."/>
        </authorList>
    </citation>
    <scope>NUCLEOTIDE SEQUENCE [LARGE SCALE GENOMIC DNA]</scope>
</reference>
<evidence type="ECO:0000259" key="4">
    <source>
        <dbReference type="PROSITE" id="PS50893"/>
    </source>
</evidence>
<dbReference type="PROSITE" id="PS50893">
    <property type="entry name" value="ABC_TRANSPORTER_2"/>
    <property type="match status" value="1"/>
</dbReference>
<dbReference type="Proteomes" id="UP000018141">
    <property type="component" value="Unassembled WGS sequence"/>
</dbReference>
<organism evidence="5 6">
    <name type="scientific">Bacteroides pectinophilus CAG:437</name>
    <dbReference type="NCBI Taxonomy" id="1263051"/>
    <lineage>
        <taxon>Bacteria</taxon>
        <taxon>Bacillati</taxon>
        <taxon>Bacillota</taxon>
        <taxon>Clostridia</taxon>
        <taxon>Eubacteriales</taxon>
    </lineage>
</organism>
<evidence type="ECO:0000256" key="3">
    <source>
        <dbReference type="ARBA" id="ARBA00022840"/>
    </source>
</evidence>
<sequence length="371" mass="41175">MASLSLKNVCKVYPNGFVAVKDFNLEIADQEFIIFVGPSGCGKSTTLRMIAGLEEISSGELWIDDKLVNDVEPMNRDIAMVFQNYALYPHMTVYDNMGFALKLRKVAKADIDKAVHEAAKILDLEHLLDRKPKALSGGQRQRVAMGRAIVRKPKVFLMDEPLSNLDAKLRVQMRVEISKLHQKLKCTIIYVTHDQTEAMTLGTRIVVLKDGIIQQVDTPQALYNTPQNLFVAGFIGSPQMNLLDAKVVENAGAVTLELGANFSIKLPEAKGKKLIEQGYVGKTVVAGIRPEDIHDEELFLTSSPDSIIEATIKVYELLGAEVNLHFDLDDVTCTAKVNPRTTARPGDTVKFAIDLSKLHIFDKETEQVICH</sequence>
<dbReference type="CDD" id="cd03301">
    <property type="entry name" value="ABC_MalK_N"/>
    <property type="match status" value="1"/>
</dbReference>
<evidence type="ECO:0000313" key="5">
    <source>
        <dbReference type="EMBL" id="CDD55900.1"/>
    </source>
</evidence>
<dbReference type="FunFam" id="3.40.50.300:FF:000042">
    <property type="entry name" value="Maltose/maltodextrin ABC transporter, ATP-binding protein"/>
    <property type="match status" value="1"/>
</dbReference>
<dbReference type="InterPro" id="IPR003439">
    <property type="entry name" value="ABC_transporter-like_ATP-bd"/>
</dbReference>
<dbReference type="PANTHER" id="PTHR43875">
    <property type="entry name" value="MALTODEXTRIN IMPORT ATP-BINDING PROTEIN MSMX"/>
    <property type="match status" value="1"/>
</dbReference>
<dbReference type="Pfam" id="PF00005">
    <property type="entry name" value="ABC_tran"/>
    <property type="match status" value="1"/>
</dbReference>
<dbReference type="InterPro" id="IPR003593">
    <property type="entry name" value="AAA+_ATPase"/>
</dbReference>
<dbReference type="Pfam" id="PF17912">
    <property type="entry name" value="OB_MalK"/>
    <property type="match status" value="1"/>
</dbReference>
<dbReference type="Gene3D" id="2.40.50.140">
    <property type="entry name" value="Nucleic acid-binding proteins"/>
    <property type="match status" value="1"/>
</dbReference>
<dbReference type="InterPro" id="IPR017871">
    <property type="entry name" value="ABC_transporter-like_CS"/>
</dbReference>
<dbReference type="SUPFAM" id="SSF50331">
    <property type="entry name" value="MOP-like"/>
    <property type="match status" value="1"/>
</dbReference>
<gene>
    <name evidence="5" type="ORF">BN656_00605</name>
</gene>
<dbReference type="PANTHER" id="PTHR43875:SF1">
    <property type="entry name" value="OSMOPROTECTIVE COMPOUNDS UPTAKE ATP-BINDING PROTEIN GGTA"/>
    <property type="match status" value="1"/>
</dbReference>
<evidence type="ECO:0000256" key="1">
    <source>
        <dbReference type="ARBA" id="ARBA00022448"/>
    </source>
</evidence>
<dbReference type="PROSITE" id="PS00211">
    <property type="entry name" value="ABC_TRANSPORTER_1"/>
    <property type="match status" value="1"/>
</dbReference>
<name>R7AC33_9FIRM</name>
<protein>
    <recommendedName>
        <fullName evidence="4">ABC transporter domain-containing protein</fullName>
    </recommendedName>
</protein>
<dbReference type="InterPro" id="IPR005116">
    <property type="entry name" value="Transp-assoc_OB_typ1"/>
</dbReference>
<dbReference type="SUPFAM" id="SSF52540">
    <property type="entry name" value="P-loop containing nucleoside triphosphate hydrolases"/>
    <property type="match status" value="1"/>
</dbReference>
<dbReference type="SMART" id="SM00382">
    <property type="entry name" value="AAA"/>
    <property type="match status" value="1"/>
</dbReference>
<dbReference type="InterPro" id="IPR040582">
    <property type="entry name" value="OB_MalK-like"/>
</dbReference>
<dbReference type="GO" id="GO:0140359">
    <property type="term" value="F:ABC-type transporter activity"/>
    <property type="evidence" value="ECO:0007669"/>
    <property type="project" value="InterPro"/>
</dbReference>
<dbReference type="GO" id="GO:0016887">
    <property type="term" value="F:ATP hydrolysis activity"/>
    <property type="evidence" value="ECO:0007669"/>
    <property type="project" value="InterPro"/>
</dbReference>
<feature type="domain" description="ABC transporter" evidence="4">
    <location>
        <begin position="4"/>
        <end position="235"/>
    </location>
</feature>
<dbReference type="AlphaFoldDB" id="R7AC33"/>
<dbReference type="InterPro" id="IPR027417">
    <property type="entry name" value="P-loop_NTPase"/>
</dbReference>
<dbReference type="Gene3D" id="3.40.50.300">
    <property type="entry name" value="P-loop containing nucleotide triphosphate hydrolases"/>
    <property type="match status" value="1"/>
</dbReference>
<keyword evidence="2" id="KW-0547">Nucleotide-binding</keyword>